<organism evidence="2 3">
    <name type="scientific">Aduncisulcus paluster</name>
    <dbReference type="NCBI Taxonomy" id="2918883"/>
    <lineage>
        <taxon>Eukaryota</taxon>
        <taxon>Metamonada</taxon>
        <taxon>Carpediemonas-like organisms</taxon>
        <taxon>Aduncisulcus</taxon>
    </lineage>
</organism>
<evidence type="ECO:0000256" key="1">
    <source>
        <dbReference type="SAM" id="MobiDB-lite"/>
    </source>
</evidence>
<feature type="region of interest" description="Disordered" evidence="1">
    <location>
        <begin position="32"/>
        <end position="54"/>
    </location>
</feature>
<accession>A0ABQ5K648</accession>
<evidence type="ECO:0000313" key="2">
    <source>
        <dbReference type="EMBL" id="GKT25834.1"/>
    </source>
</evidence>
<sequence length="134" mass="15081">MANRLAGGRLHCPDRGETAWLMQRRQRRQRVERRDGSFIKRDGAGKVPSAVDDTMANRDERVGLEIIVDPAEDIGEQTVIGLADFRHVLAVLAHVARVLDELVSELLLDVSGSDVEARHALDRFDREMETIKLI</sequence>
<comment type="caution">
    <text evidence="2">The sequence shown here is derived from an EMBL/GenBank/DDBJ whole genome shotgun (WGS) entry which is preliminary data.</text>
</comment>
<dbReference type="EMBL" id="BQXS01007156">
    <property type="protein sequence ID" value="GKT25834.1"/>
    <property type="molecule type" value="Genomic_DNA"/>
</dbReference>
<evidence type="ECO:0000313" key="3">
    <source>
        <dbReference type="Proteomes" id="UP001057375"/>
    </source>
</evidence>
<gene>
    <name evidence="2" type="ORF">ADUPG1_004662</name>
</gene>
<protein>
    <submittedName>
        <fullName evidence="2">Uncharacterized protein</fullName>
    </submittedName>
</protein>
<name>A0ABQ5K648_9EUKA</name>
<proteinExistence type="predicted"/>
<reference evidence="2" key="1">
    <citation type="submission" date="2022-03" db="EMBL/GenBank/DDBJ databases">
        <title>Draft genome sequence of Aduncisulcus paluster, a free-living microaerophilic Fornicata.</title>
        <authorList>
            <person name="Yuyama I."/>
            <person name="Kume K."/>
            <person name="Tamura T."/>
            <person name="Inagaki Y."/>
            <person name="Hashimoto T."/>
        </authorList>
    </citation>
    <scope>NUCLEOTIDE SEQUENCE</scope>
    <source>
        <strain evidence="2">NY0171</strain>
    </source>
</reference>
<feature type="compositionally biased region" description="Basic and acidic residues" evidence="1">
    <location>
        <begin position="32"/>
        <end position="44"/>
    </location>
</feature>
<dbReference type="Proteomes" id="UP001057375">
    <property type="component" value="Unassembled WGS sequence"/>
</dbReference>
<keyword evidence="3" id="KW-1185">Reference proteome</keyword>